<feature type="domain" description="Guanine nucleotide-binding protein-like 3 N-terminal" evidence="4">
    <location>
        <begin position="23"/>
        <end position="76"/>
    </location>
</feature>
<evidence type="ECO:0000256" key="1">
    <source>
        <dbReference type="ARBA" id="ARBA00004123"/>
    </source>
</evidence>
<evidence type="ECO:0000313" key="5">
    <source>
        <dbReference type="EMBL" id="CAE8614019.1"/>
    </source>
</evidence>
<proteinExistence type="predicted"/>
<dbReference type="GO" id="GO:0005634">
    <property type="term" value="C:nucleus"/>
    <property type="evidence" value="ECO:0007669"/>
    <property type="project" value="UniProtKB-SubCell"/>
</dbReference>
<feature type="non-terminal residue" evidence="5">
    <location>
        <position position="1"/>
    </location>
</feature>
<feature type="non-terminal residue" evidence="5">
    <location>
        <position position="77"/>
    </location>
</feature>
<dbReference type="EMBL" id="CAJNNV010025354">
    <property type="protein sequence ID" value="CAE8614019.1"/>
    <property type="molecule type" value="Genomic_DNA"/>
</dbReference>
<evidence type="ECO:0000259" key="4">
    <source>
        <dbReference type="Pfam" id="PF08701"/>
    </source>
</evidence>
<comment type="caution">
    <text evidence="5">The sequence shown here is derived from an EMBL/GenBank/DDBJ whole genome shotgun (WGS) entry which is preliminary data.</text>
</comment>
<dbReference type="AlphaFoldDB" id="A0A813FUE1"/>
<name>A0A813FUE1_POLGL</name>
<dbReference type="OMA" id="RGTTHER"/>
<sequence>CGKQPLRKMKCKGNNKSKKQKLSLKYNIQKRQREHKRRVKKEATKLGMKKRVKKDPGIPNSWPFKAEMLADIERLKE</sequence>
<evidence type="ECO:0000256" key="3">
    <source>
        <dbReference type="SAM" id="MobiDB-lite"/>
    </source>
</evidence>
<feature type="region of interest" description="Disordered" evidence="3">
    <location>
        <begin position="1"/>
        <end position="23"/>
    </location>
</feature>
<gene>
    <name evidence="5" type="ORF">PGLA1383_LOCUS31755</name>
</gene>
<dbReference type="OrthoDB" id="10266128at2759"/>
<organism evidence="5 6">
    <name type="scientific">Polarella glacialis</name>
    <name type="common">Dinoflagellate</name>
    <dbReference type="NCBI Taxonomy" id="89957"/>
    <lineage>
        <taxon>Eukaryota</taxon>
        <taxon>Sar</taxon>
        <taxon>Alveolata</taxon>
        <taxon>Dinophyceae</taxon>
        <taxon>Suessiales</taxon>
        <taxon>Suessiaceae</taxon>
        <taxon>Polarella</taxon>
    </lineage>
</organism>
<reference evidence="5" key="1">
    <citation type="submission" date="2021-02" db="EMBL/GenBank/DDBJ databases">
        <authorList>
            <person name="Dougan E. K."/>
            <person name="Rhodes N."/>
            <person name="Thang M."/>
            <person name="Chan C."/>
        </authorList>
    </citation>
    <scope>NUCLEOTIDE SEQUENCE</scope>
</reference>
<keyword evidence="2" id="KW-0539">Nucleus</keyword>
<evidence type="ECO:0000256" key="2">
    <source>
        <dbReference type="ARBA" id="ARBA00023242"/>
    </source>
</evidence>
<protein>
    <recommendedName>
        <fullName evidence="4">Guanine nucleotide-binding protein-like 3 N-terminal domain-containing protein</fullName>
    </recommendedName>
</protein>
<dbReference type="Pfam" id="PF08701">
    <property type="entry name" value="GN3L_Grn1"/>
    <property type="match status" value="1"/>
</dbReference>
<keyword evidence="6" id="KW-1185">Reference proteome</keyword>
<dbReference type="InterPro" id="IPR014813">
    <property type="entry name" value="Gnl3_N_dom"/>
</dbReference>
<dbReference type="Proteomes" id="UP000654075">
    <property type="component" value="Unassembled WGS sequence"/>
</dbReference>
<comment type="subcellular location">
    <subcellularLocation>
        <location evidence="1">Nucleus</location>
    </subcellularLocation>
</comment>
<evidence type="ECO:0000313" key="6">
    <source>
        <dbReference type="Proteomes" id="UP000654075"/>
    </source>
</evidence>
<accession>A0A813FUE1</accession>